<protein>
    <submittedName>
        <fullName evidence="1">Uncharacterized protein</fullName>
    </submittedName>
</protein>
<reference evidence="1 2" key="1">
    <citation type="journal article" date="2018" name="Cell">
        <title>The Chara Genome: Secondary Complexity and Implications for Plant Terrestrialization.</title>
        <authorList>
            <person name="Nishiyama T."/>
            <person name="Sakayama H."/>
            <person name="Vries J.D."/>
            <person name="Buschmann H."/>
            <person name="Saint-Marcoux D."/>
            <person name="Ullrich K.K."/>
            <person name="Haas F.B."/>
            <person name="Vanderstraeten L."/>
            <person name="Becker D."/>
            <person name="Lang D."/>
            <person name="Vosolsobe S."/>
            <person name="Rombauts S."/>
            <person name="Wilhelmsson P.K.I."/>
            <person name="Janitza P."/>
            <person name="Kern R."/>
            <person name="Heyl A."/>
            <person name="Rumpler F."/>
            <person name="Villalobos L.I.A.C."/>
            <person name="Clay J.M."/>
            <person name="Skokan R."/>
            <person name="Toyoda A."/>
            <person name="Suzuki Y."/>
            <person name="Kagoshima H."/>
            <person name="Schijlen E."/>
            <person name="Tajeshwar N."/>
            <person name="Catarino B."/>
            <person name="Hetherington A.J."/>
            <person name="Saltykova A."/>
            <person name="Bonnot C."/>
            <person name="Breuninger H."/>
            <person name="Symeonidi A."/>
            <person name="Radhakrishnan G.V."/>
            <person name="Van Nieuwerburgh F."/>
            <person name="Deforce D."/>
            <person name="Chang C."/>
            <person name="Karol K.G."/>
            <person name="Hedrich R."/>
            <person name="Ulvskov P."/>
            <person name="Glockner G."/>
            <person name="Delwiche C.F."/>
            <person name="Petrasek J."/>
            <person name="Van de Peer Y."/>
            <person name="Friml J."/>
            <person name="Beilby M."/>
            <person name="Dolan L."/>
            <person name="Kohara Y."/>
            <person name="Sugano S."/>
            <person name="Fujiyama A."/>
            <person name="Delaux P.-M."/>
            <person name="Quint M."/>
            <person name="TheiBen G."/>
            <person name="Hagemann M."/>
            <person name="Harholt J."/>
            <person name="Dunand C."/>
            <person name="Zachgo S."/>
            <person name="Langdale J."/>
            <person name="Maumus F."/>
            <person name="Straeten D.V.D."/>
            <person name="Gould S.B."/>
            <person name="Rensing S.A."/>
        </authorList>
    </citation>
    <scope>NUCLEOTIDE SEQUENCE [LARGE SCALE GENOMIC DNA]</scope>
    <source>
        <strain evidence="1 2">S276</strain>
    </source>
</reference>
<dbReference type="OrthoDB" id="201809at2759"/>
<evidence type="ECO:0000313" key="1">
    <source>
        <dbReference type="EMBL" id="GBG61518.1"/>
    </source>
</evidence>
<dbReference type="EMBL" id="BFEA01000020">
    <property type="protein sequence ID" value="GBG61518.1"/>
    <property type="molecule type" value="Genomic_DNA"/>
</dbReference>
<dbReference type="Gramene" id="GBG61518">
    <property type="protein sequence ID" value="GBG61518"/>
    <property type="gene ID" value="CBR_g21860"/>
</dbReference>
<organism evidence="1 2">
    <name type="scientific">Chara braunii</name>
    <name type="common">Braun's stonewort</name>
    <dbReference type="NCBI Taxonomy" id="69332"/>
    <lineage>
        <taxon>Eukaryota</taxon>
        <taxon>Viridiplantae</taxon>
        <taxon>Streptophyta</taxon>
        <taxon>Charophyceae</taxon>
        <taxon>Charales</taxon>
        <taxon>Characeae</taxon>
        <taxon>Chara</taxon>
    </lineage>
</organism>
<keyword evidence="2" id="KW-1185">Reference proteome</keyword>
<dbReference type="STRING" id="69332.A0A388JUP0"/>
<evidence type="ECO:0000313" key="2">
    <source>
        <dbReference type="Proteomes" id="UP000265515"/>
    </source>
</evidence>
<dbReference type="AlphaFoldDB" id="A0A388JUP0"/>
<proteinExistence type="predicted"/>
<accession>A0A388JUP0</accession>
<sequence>MESVGGVLQTVMGPACQTIAGCRMPGRGVVSRQGSARGLGGPSCSTCQDTTIAIAIAIARRGVAAPSECYARAGLRLPRLSVKLQAGSRICRVASDFRRQISLSGHRSKPIQRRGVVQMAVGELPTYDDDDYVVVGLAHCFTKDESGKLDDAFVIEPIPAGGLECMENGGVTCYKYVTATRMGKILSQDKSVLPEEFRSGRFSESFDFRAKCAARTWKRQHPQENLLHLVEEGSVRSDFNFSLEVKRVLNEEVVVNDDDNIKQDLSIDVYGRAKDKNEMKEIDKLYNA</sequence>
<comment type="caution">
    <text evidence="1">The sequence shown here is derived from an EMBL/GenBank/DDBJ whole genome shotgun (WGS) entry which is preliminary data.</text>
</comment>
<dbReference type="Proteomes" id="UP000265515">
    <property type="component" value="Unassembled WGS sequence"/>
</dbReference>
<gene>
    <name evidence="1" type="ORF">CBR_g21860</name>
</gene>
<name>A0A388JUP0_CHABU</name>